<keyword evidence="5" id="KW-1185">Reference proteome</keyword>
<name>A0A517PUQ6_9PLAN</name>
<evidence type="ECO:0000313" key="5">
    <source>
        <dbReference type="Proteomes" id="UP000320421"/>
    </source>
</evidence>
<dbReference type="PROSITE" id="PS50005">
    <property type="entry name" value="TPR"/>
    <property type="match status" value="2"/>
</dbReference>
<dbReference type="PANTHER" id="PTHR44943">
    <property type="entry name" value="CELLULOSE SYNTHASE OPERON PROTEIN C"/>
    <property type="match status" value="1"/>
</dbReference>
<dbReference type="OrthoDB" id="495305at2"/>
<accession>A0A517PUQ6</accession>
<organism evidence="4 5">
    <name type="scientific">Gimesia chilikensis</name>
    <dbReference type="NCBI Taxonomy" id="2605989"/>
    <lineage>
        <taxon>Bacteria</taxon>
        <taxon>Pseudomonadati</taxon>
        <taxon>Planctomycetota</taxon>
        <taxon>Planctomycetia</taxon>
        <taxon>Planctomycetales</taxon>
        <taxon>Planctomycetaceae</taxon>
        <taxon>Gimesia</taxon>
    </lineage>
</organism>
<evidence type="ECO:0000256" key="2">
    <source>
        <dbReference type="ARBA" id="ARBA00022803"/>
    </source>
</evidence>
<dbReference type="Gene3D" id="1.25.40.10">
    <property type="entry name" value="Tetratricopeptide repeat domain"/>
    <property type="match status" value="1"/>
</dbReference>
<dbReference type="RefSeq" id="WP_145190038.1">
    <property type="nucleotide sequence ID" value="NZ_CP036266.1"/>
</dbReference>
<dbReference type="Pfam" id="PF14559">
    <property type="entry name" value="TPR_19"/>
    <property type="match status" value="1"/>
</dbReference>
<dbReference type="EMBL" id="CP036266">
    <property type="protein sequence ID" value="QDT23113.1"/>
    <property type="molecule type" value="Genomic_DNA"/>
</dbReference>
<protein>
    <submittedName>
        <fullName evidence="4">Tetratricopeptide repeat protein</fullName>
    </submittedName>
</protein>
<sequence>MASEVEIEDVTKVEAALEALTAGKLQQGERLLQEVIANTPETYENEEADGEGVAIKFWSMNEFMQYVSWMQDQGTERAVKWIGNAYPRAYYYLGFLCVKQQQYAQAVEYLDKGRSLEPENPKFLFEKAQALIHLGNKEGALALYDQVVETGPHVSQAELAMARRGRGFVLIEMGKLDDAEAAFHASLELDPESEIALSELKYIAHLRQGGPMVEDFESVETTGPDLSSCAICGKDYEQGVMITVEGRPLTICKRCERRLTKKWWQFWK</sequence>
<evidence type="ECO:0000256" key="3">
    <source>
        <dbReference type="PROSITE-ProRule" id="PRU00339"/>
    </source>
</evidence>
<dbReference type="Proteomes" id="UP000320421">
    <property type="component" value="Chromosome"/>
</dbReference>
<proteinExistence type="predicted"/>
<dbReference type="SMART" id="SM00028">
    <property type="entry name" value="TPR"/>
    <property type="match status" value="3"/>
</dbReference>
<dbReference type="InterPro" id="IPR051685">
    <property type="entry name" value="Ycf3/AcsC/BcsC/TPR_MFPF"/>
</dbReference>
<feature type="repeat" description="TPR" evidence="3">
    <location>
        <begin position="160"/>
        <end position="193"/>
    </location>
</feature>
<reference evidence="4 5" key="1">
    <citation type="submission" date="2019-02" db="EMBL/GenBank/DDBJ databases">
        <title>Deep-cultivation of Planctomycetes and their phenomic and genomic characterization uncovers novel biology.</title>
        <authorList>
            <person name="Wiegand S."/>
            <person name="Jogler M."/>
            <person name="Boedeker C."/>
            <person name="Pinto D."/>
            <person name="Vollmers J."/>
            <person name="Rivas-Marin E."/>
            <person name="Kohn T."/>
            <person name="Peeters S.H."/>
            <person name="Heuer A."/>
            <person name="Rast P."/>
            <person name="Oberbeckmann S."/>
            <person name="Bunk B."/>
            <person name="Jeske O."/>
            <person name="Meyerdierks A."/>
            <person name="Storesund J.E."/>
            <person name="Kallscheuer N."/>
            <person name="Luecker S."/>
            <person name="Lage O.M."/>
            <person name="Pohl T."/>
            <person name="Merkel B.J."/>
            <person name="Hornburger P."/>
            <person name="Mueller R.-W."/>
            <person name="Bruemmer F."/>
            <person name="Labrenz M."/>
            <person name="Spormann A.M."/>
            <person name="Op den Camp H."/>
            <person name="Overmann J."/>
            <person name="Amann R."/>
            <person name="Jetten M.S.M."/>
            <person name="Mascher T."/>
            <person name="Medema M.H."/>
            <person name="Devos D.P."/>
            <person name="Kaster A.-K."/>
            <person name="Ovreas L."/>
            <person name="Rohde M."/>
            <person name="Galperin M.Y."/>
            <person name="Jogler C."/>
        </authorList>
    </citation>
    <scope>NUCLEOTIDE SEQUENCE [LARGE SCALE GENOMIC DNA]</scope>
    <source>
        <strain evidence="4 5">HG66A1</strain>
    </source>
</reference>
<dbReference type="InterPro" id="IPR011990">
    <property type="entry name" value="TPR-like_helical_dom_sf"/>
</dbReference>
<keyword evidence="2 3" id="KW-0802">TPR repeat</keyword>
<dbReference type="InterPro" id="IPR019734">
    <property type="entry name" value="TPR_rpt"/>
</dbReference>
<evidence type="ECO:0000313" key="4">
    <source>
        <dbReference type="EMBL" id="QDT23113.1"/>
    </source>
</evidence>
<dbReference type="AlphaFoldDB" id="A0A517PUQ6"/>
<keyword evidence="1" id="KW-0677">Repeat</keyword>
<gene>
    <name evidence="4" type="ORF">HG66A1_49270</name>
</gene>
<evidence type="ECO:0000256" key="1">
    <source>
        <dbReference type="ARBA" id="ARBA00022737"/>
    </source>
</evidence>
<feature type="repeat" description="TPR" evidence="3">
    <location>
        <begin position="87"/>
        <end position="120"/>
    </location>
</feature>
<dbReference type="SUPFAM" id="SSF48452">
    <property type="entry name" value="TPR-like"/>
    <property type="match status" value="1"/>
</dbReference>
<dbReference type="PANTHER" id="PTHR44943:SF8">
    <property type="entry name" value="TPR REPEAT-CONTAINING PROTEIN MJ0263"/>
    <property type="match status" value="1"/>
</dbReference>